<dbReference type="GO" id="GO:0016757">
    <property type="term" value="F:glycosyltransferase activity"/>
    <property type="evidence" value="ECO:0007669"/>
    <property type="project" value="InterPro"/>
</dbReference>
<sequence length="364" mass="41401">MSRILAIHLLNDRSGSPFVFRQSLEALQKEGHKIILFTSASEDGFLSDIPGVNYRFINYRWSKIKLITLFNFAKVNLHLLLVFLVKTNKNDIIYINSILPFGAAIAGRLKHSKVIYHMHEVSIKPEALKKWLITVVNHCASTCIHVSHFLKDALQLTVSDQQVIYNSLPQSFIQLAKNNNQTASTSHSFNILMICSLKDFKGIPEFIKLAAELPEMHFDLVLNASPAQIEDYFRDKQLSQNINTYPSQKDVHPFYQNTDVLVNLSRTDEWLETFGMTVLEGMYYGKPCIVPTKGGASELITHNQNGYHIAGKNTDELKKILTQLKNETTLYNSLSKKAFESALTFHPNHFKKAITDLFTLKSSH</sequence>
<comment type="caution">
    <text evidence="3">The sequence shown here is derived from an EMBL/GenBank/DDBJ whole genome shotgun (WGS) entry which is preliminary data.</text>
</comment>
<dbReference type="InterPro" id="IPR050194">
    <property type="entry name" value="Glycosyltransferase_grp1"/>
</dbReference>
<evidence type="ECO:0000313" key="3">
    <source>
        <dbReference type="EMBL" id="MBL3656787.1"/>
    </source>
</evidence>
<dbReference type="AlphaFoldDB" id="A0A937K1L0"/>
<dbReference type="PANTHER" id="PTHR45947:SF3">
    <property type="entry name" value="SULFOQUINOVOSYL TRANSFERASE SQD2"/>
    <property type="match status" value="1"/>
</dbReference>
<keyword evidence="4" id="KW-1185">Reference proteome</keyword>
<evidence type="ECO:0000259" key="2">
    <source>
        <dbReference type="Pfam" id="PF13439"/>
    </source>
</evidence>
<feature type="domain" description="Glycosyltransferase subfamily 4-like N-terminal" evidence="2">
    <location>
        <begin position="22"/>
        <end position="166"/>
    </location>
</feature>
<evidence type="ECO:0000313" key="4">
    <source>
        <dbReference type="Proteomes" id="UP000659388"/>
    </source>
</evidence>
<accession>A0A937K1L0</accession>
<gene>
    <name evidence="3" type="ORF">JL102_11640</name>
</gene>
<dbReference type="Proteomes" id="UP000659388">
    <property type="component" value="Unassembled WGS sequence"/>
</dbReference>
<dbReference type="SUPFAM" id="SSF53756">
    <property type="entry name" value="UDP-Glycosyltransferase/glycogen phosphorylase"/>
    <property type="match status" value="1"/>
</dbReference>
<dbReference type="Pfam" id="PF00534">
    <property type="entry name" value="Glycos_transf_1"/>
    <property type="match status" value="1"/>
</dbReference>
<reference evidence="3" key="1">
    <citation type="submission" date="2021-01" db="EMBL/GenBank/DDBJ databases">
        <title>Fulvivirga kasyanovii gen. nov., sp nov., a novel member of the phylum Bacteroidetes isolated from seawater in a mussel farm.</title>
        <authorList>
            <person name="Zhao L.-H."/>
            <person name="Wang Z.-J."/>
        </authorList>
    </citation>
    <scope>NUCLEOTIDE SEQUENCE</scope>
    <source>
        <strain evidence="3">2943</strain>
    </source>
</reference>
<dbReference type="InterPro" id="IPR001296">
    <property type="entry name" value="Glyco_trans_1"/>
</dbReference>
<dbReference type="PANTHER" id="PTHR45947">
    <property type="entry name" value="SULFOQUINOVOSYL TRANSFERASE SQD2"/>
    <property type="match status" value="1"/>
</dbReference>
<proteinExistence type="predicted"/>
<feature type="domain" description="Glycosyl transferase family 1" evidence="1">
    <location>
        <begin position="183"/>
        <end position="339"/>
    </location>
</feature>
<dbReference type="Gene3D" id="3.40.50.2000">
    <property type="entry name" value="Glycogen Phosphorylase B"/>
    <property type="match status" value="2"/>
</dbReference>
<dbReference type="EMBL" id="JAESIY010000006">
    <property type="protein sequence ID" value="MBL3656787.1"/>
    <property type="molecule type" value="Genomic_DNA"/>
</dbReference>
<organism evidence="3 4">
    <name type="scientific">Fulvivirga sediminis</name>
    <dbReference type="NCBI Taxonomy" id="2803949"/>
    <lineage>
        <taxon>Bacteria</taxon>
        <taxon>Pseudomonadati</taxon>
        <taxon>Bacteroidota</taxon>
        <taxon>Cytophagia</taxon>
        <taxon>Cytophagales</taxon>
        <taxon>Fulvivirgaceae</taxon>
        <taxon>Fulvivirga</taxon>
    </lineage>
</organism>
<dbReference type="InterPro" id="IPR028098">
    <property type="entry name" value="Glyco_trans_4-like_N"/>
</dbReference>
<name>A0A937K1L0_9BACT</name>
<protein>
    <submittedName>
        <fullName evidence="3">Glycosyltransferase family 4 protein</fullName>
    </submittedName>
</protein>
<evidence type="ECO:0000259" key="1">
    <source>
        <dbReference type="Pfam" id="PF00534"/>
    </source>
</evidence>
<dbReference type="Pfam" id="PF13439">
    <property type="entry name" value="Glyco_transf_4"/>
    <property type="match status" value="1"/>
</dbReference>
<dbReference type="RefSeq" id="WP_202244585.1">
    <property type="nucleotide sequence ID" value="NZ_JAESIY010000006.1"/>
</dbReference>
<dbReference type="CDD" id="cd03801">
    <property type="entry name" value="GT4_PimA-like"/>
    <property type="match status" value="1"/>
</dbReference>